<dbReference type="AlphaFoldDB" id="A0A0N4VIQ6"/>
<protein>
    <submittedName>
        <fullName evidence="8">MNNL domain-containing protein</fullName>
    </submittedName>
</protein>
<keyword evidence="7" id="KW-1185">Reference proteome</keyword>
<evidence type="ECO:0000256" key="3">
    <source>
        <dbReference type="ARBA" id="ARBA00022737"/>
    </source>
</evidence>
<reference evidence="8" key="1">
    <citation type="submission" date="2017-02" db="UniProtKB">
        <authorList>
            <consortium name="WormBaseParasite"/>
        </authorList>
    </citation>
    <scope>IDENTIFICATION</scope>
</reference>
<dbReference type="Proteomes" id="UP000274131">
    <property type="component" value="Unassembled WGS sequence"/>
</dbReference>
<keyword evidence="2" id="KW-0812">Transmembrane</keyword>
<evidence type="ECO:0000259" key="5">
    <source>
        <dbReference type="Pfam" id="PF07657"/>
    </source>
</evidence>
<dbReference type="EMBL" id="UXUI01010498">
    <property type="protein sequence ID" value="VDD95301.1"/>
    <property type="molecule type" value="Genomic_DNA"/>
</dbReference>
<keyword evidence="4" id="KW-0472">Membrane</keyword>
<gene>
    <name evidence="6" type="ORF">EVEC_LOCUS10052</name>
</gene>
<dbReference type="InterPro" id="IPR011651">
    <property type="entry name" value="Notch_ligand_N"/>
</dbReference>
<evidence type="ECO:0000313" key="8">
    <source>
        <dbReference type="WBParaSite" id="EVEC_0001070901-mRNA-1"/>
    </source>
</evidence>
<evidence type="ECO:0000256" key="4">
    <source>
        <dbReference type="ARBA" id="ARBA00022989"/>
    </source>
</evidence>
<organism evidence="8">
    <name type="scientific">Enterobius vermicularis</name>
    <name type="common">Human pinworm</name>
    <dbReference type="NCBI Taxonomy" id="51028"/>
    <lineage>
        <taxon>Eukaryota</taxon>
        <taxon>Metazoa</taxon>
        <taxon>Ecdysozoa</taxon>
        <taxon>Nematoda</taxon>
        <taxon>Chromadorea</taxon>
        <taxon>Rhabditida</taxon>
        <taxon>Spirurina</taxon>
        <taxon>Oxyuridomorpha</taxon>
        <taxon>Oxyuroidea</taxon>
        <taxon>Oxyuridae</taxon>
        <taxon>Enterobius</taxon>
    </lineage>
</organism>
<keyword evidence="3" id="KW-0677">Repeat</keyword>
<dbReference type="GO" id="GO:0007219">
    <property type="term" value="P:Notch signaling pathway"/>
    <property type="evidence" value="ECO:0007669"/>
    <property type="project" value="InterPro"/>
</dbReference>
<name>A0A0N4VIQ6_ENTVE</name>
<feature type="domain" description="Notch ligand N-terminal" evidence="5">
    <location>
        <begin position="19"/>
        <end position="102"/>
    </location>
</feature>
<evidence type="ECO:0000313" key="6">
    <source>
        <dbReference type="EMBL" id="VDD95301.1"/>
    </source>
</evidence>
<dbReference type="Pfam" id="PF07657">
    <property type="entry name" value="MNNL"/>
    <property type="match status" value="1"/>
</dbReference>
<reference evidence="6 7" key="2">
    <citation type="submission" date="2018-10" db="EMBL/GenBank/DDBJ databases">
        <authorList>
            <consortium name="Pathogen Informatics"/>
        </authorList>
    </citation>
    <scope>NUCLEOTIDE SEQUENCE [LARGE SCALE GENOMIC DNA]</scope>
</reference>
<dbReference type="GO" id="GO:0016020">
    <property type="term" value="C:membrane"/>
    <property type="evidence" value="ECO:0007669"/>
    <property type="project" value="UniProtKB-SubCell"/>
</dbReference>
<evidence type="ECO:0000313" key="7">
    <source>
        <dbReference type="Proteomes" id="UP000274131"/>
    </source>
</evidence>
<dbReference type="Gene3D" id="2.60.40.3510">
    <property type="match status" value="1"/>
</dbReference>
<accession>A0A0N4VIQ6</accession>
<sequence>MTTTGRRFVFKVDGYTGGHIRFSLVEFSTDGRLGNGECCRSDDSATICRCNFYVHICLSVGFEIKKFYRDCWVGYHGSDMLAVNTLTESYNVSIPFTQWPTTRISIILVNIFGVVR</sequence>
<evidence type="ECO:0000256" key="1">
    <source>
        <dbReference type="ARBA" id="ARBA00022536"/>
    </source>
</evidence>
<evidence type="ECO:0000256" key="2">
    <source>
        <dbReference type="ARBA" id="ARBA00022692"/>
    </source>
</evidence>
<keyword evidence="1" id="KW-0245">EGF-like domain</keyword>
<proteinExistence type="predicted"/>
<dbReference type="WBParaSite" id="EVEC_0001070901-mRNA-1">
    <property type="protein sequence ID" value="EVEC_0001070901-mRNA-1"/>
    <property type="gene ID" value="EVEC_0001070901"/>
</dbReference>
<dbReference type="OrthoDB" id="5789390at2759"/>
<keyword evidence="4" id="KW-1133">Transmembrane helix</keyword>